<gene>
    <name evidence="5" type="ORF">HanXRQr2_Chr01g0013761</name>
</gene>
<evidence type="ECO:0000259" key="3">
    <source>
        <dbReference type="Pfam" id="PF00501"/>
    </source>
</evidence>
<dbReference type="Gene3D" id="3.40.50.12780">
    <property type="entry name" value="N-terminal domain of ligase-like"/>
    <property type="match status" value="1"/>
</dbReference>
<keyword evidence="5" id="KW-0436">Ligase</keyword>
<dbReference type="InterPro" id="IPR000873">
    <property type="entry name" value="AMP-dep_synth/lig_dom"/>
</dbReference>
<proteinExistence type="predicted"/>
<keyword evidence="1" id="KW-0547">Nucleotide-binding</keyword>
<evidence type="ECO:0000256" key="2">
    <source>
        <dbReference type="ARBA" id="ARBA00022840"/>
    </source>
</evidence>
<dbReference type="Gramene" id="mRNA:HanXRQr2_Chr01g0013761">
    <property type="protein sequence ID" value="mRNA:HanXRQr2_Chr01g0013761"/>
    <property type="gene ID" value="HanXRQr2_Chr01g0013761"/>
</dbReference>
<keyword evidence="2" id="KW-0067">ATP-binding</keyword>
<dbReference type="GO" id="GO:0005524">
    <property type="term" value="F:ATP binding"/>
    <property type="evidence" value="ECO:0007669"/>
    <property type="project" value="UniProtKB-KW"/>
</dbReference>
<dbReference type="SUPFAM" id="SSF117281">
    <property type="entry name" value="Kelch motif"/>
    <property type="match status" value="1"/>
</dbReference>
<dbReference type="Pfam" id="PF00501">
    <property type="entry name" value="AMP-binding"/>
    <property type="match status" value="1"/>
</dbReference>
<evidence type="ECO:0000313" key="6">
    <source>
        <dbReference type="Proteomes" id="UP000215914"/>
    </source>
</evidence>
<evidence type="ECO:0000259" key="4">
    <source>
        <dbReference type="Pfam" id="PF13193"/>
    </source>
</evidence>
<feature type="domain" description="AMP-binding enzyme C-terminal" evidence="4">
    <location>
        <begin position="115"/>
        <end position="158"/>
    </location>
</feature>
<dbReference type="Proteomes" id="UP000215914">
    <property type="component" value="Unassembled WGS sequence"/>
</dbReference>
<reference evidence="5" key="1">
    <citation type="journal article" date="2017" name="Nature">
        <title>The sunflower genome provides insights into oil metabolism, flowering and Asterid evolution.</title>
        <authorList>
            <person name="Badouin H."/>
            <person name="Gouzy J."/>
            <person name="Grassa C.J."/>
            <person name="Murat F."/>
            <person name="Staton S.E."/>
            <person name="Cottret L."/>
            <person name="Lelandais-Briere C."/>
            <person name="Owens G.L."/>
            <person name="Carrere S."/>
            <person name="Mayjonade B."/>
            <person name="Legrand L."/>
            <person name="Gill N."/>
            <person name="Kane N.C."/>
            <person name="Bowers J.E."/>
            <person name="Hubner S."/>
            <person name="Bellec A."/>
            <person name="Berard A."/>
            <person name="Berges H."/>
            <person name="Blanchet N."/>
            <person name="Boniface M.C."/>
            <person name="Brunel D."/>
            <person name="Catrice O."/>
            <person name="Chaidir N."/>
            <person name="Claudel C."/>
            <person name="Donnadieu C."/>
            <person name="Faraut T."/>
            <person name="Fievet G."/>
            <person name="Helmstetter N."/>
            <person name="King M."/>
            <person name="Knapp S.J."/>
            <person name="Lai Z."/>
            <person name="Le Paslier M.C."/>
            <person name="Lippi Y."/>
            <person name="Lorenzon L."/>
            <person name="Mandel J.R."/>
            <person name="Marage G."/>
            <person name="Marchand G."/>
            <person name="Marquand E."/>
            <person name="Bret-Mestries E."/>
            <person name="Morien E."/>
            <person name="Nambeesan S."/>
            <person name="Nguyen T."/>
            <person name="Pegot-Espagnet P."/>
            <person name="Pouilly N."/>
            <person name="Raftis F."/>
            <person name="Sallet E."/>
            <person name="Schiex T."/>
            <person name="Thomas J."/>
            <person name="Vandecasteele C."/>
            <person name="Vares D."/>
            <person name="Vear F."/>
            <person name="Vautrin S."/>
            <person name="Crespi M."/>
            <person name="Mangin B."/>
            <person name="Burke J.M."/>
            <person name="Salse J."/>
            <person name="Munos S."/>
            <person name="Vincourt P."/>
            <person name="Rieseberg L.H."/>
            <person name="Langlade N.B."/>
        </authorList>
    </citation>
    <scope>NUCLEOTIDE SEQUENCE</scope>
    <source>
        <tissue evidence="5">Leaves</tissue>
    </source>
</reference>
<dbReference type="InterPro" id="IPR025110">
    <property type="entry name" value="AMP-bd_C"/>
</dbReference>
<accession>A0A9K3JU61</accession>
<reference evidence="5" key="2">
    <citation type="submission" date="2020-06" db="EMBL/GenBank/DDBJ databases">
        <title>Helianthus annuus Genome sequencing and assembly Release 2.</title>
        <authorList>
            <person name="Gouzy J."/>
            <person name="Langlade N."/>
            <person name="Munos S."/>
        </authorList>
    </citation>
    <scope>NUCLEOTIDE SEQUENCE</scope>
    <source>
        <tissue evidence="5">Leaves</tissue>
    </source>
</reference>
<feature type="domain" description="AMP-dependent synthetase/ligase" evidence="3">
    <location>
        <begin position="1"/>
        <end position="63"/>
    </location>
</feature>
<dbReference type="InterPro" id="IPR015915">
    <property type="entry name" value="Kelch-typ_b-propeller"/>
</dbReference>
<name>A0A9K3JU61_HELAN</name>
<dbReference type="PANTHER" id="PTHR43272:SF33">
    <property type="entry name" value="AMP-BINDING DOMAIN-CONTAINING PROTEIN-RELATED"/>
    <property type="match status" value="1"/>
</dbReference>
<sequence length="369" mass="41725">MTESSCVITFMNVNDVTSGHVGAPNAACVKLVDVPEMNCTSYDQPYPRGEICVRGPIVFQGYYKDEVQTREVIDEEVWLHTGDIGLWSPGGRLKIIDRKKNIFKLAQGEYIAPEKIESVYAKCNFVAQCFVYGDNFNSSLVAIVCVDPDMLKAWAAKEGIKFESLEQLCNDPRARKVVLADMDAVEKKAQITFFPLTCFYRTLLISFKSSTKHKPHCIILQRGGMGSDNSNWHFELKYDRRVALPVAGPWPIAHYKHGVVVIDEKLYTVGGCRDGRQKKNIFKLAQGEYIAPEKIESVYAKCNFVAQCFVYGDNFNSSLVAIVCVDPDKGNNWLWLLLASKELVELYFRIDIGLETLYLLMNGLRPRRS</sequence>
<keyword evidence="6" id="KW-1185">Reference proteome</keyword>
<evidence type="ECO:0000313" key="5">
    <source>
        <dbReference type="EMBL" id="KAF5821417.1"/>
    </source>
</evidence>
<dbReference type="EC" id="6.2.1.3" evidence="5"/>
<dbReference type="InterPro" id="IPR042099">
    <property type="entry name" value="ANL_N_sf"/>
</dbReference>
<dbReference type="Pfam" id="PF13193">
    <property type="entry name" value="AMP-binding_C"/>
    <property type="match status" value="1"/>
</dbReference>
<dbReference type="GO" id="GO:0004467">
    <property type="term" value="F:long-chain fatty acid-CoA ligase activity"/>
    <property type="evidence" value="ECO:0007669"/>
    <property type="project" value="UniProtKB-EC"/>
</dbReference>
<evidence type="ECO:0000256" key="1">
    <source>
        <dbReference type="ARBA" id="ARBA00022741"/>
    </source>
</evidence>
<protein>
    <submittedName>
        <fullName evidence="5">Long-chain-fatty-acid--CoA ligase</fullName>
        <ecNumber evidence="5">6.2.1.3</ecNumber>
    </submittedName>
</protein>
<dbReference type="EMBL" id="MNCJ02000316">
    <property type="protein sequence ID" value="KAF5821417.1"/>
    <property type="molecule type" value="Genomic_DNA"/>
</dbReference>
<organism evidence="5 6">
    <name type="scientific">Helianthus annuus</name>
    <name type="common">Common sunflower</name>
    <dbReference type="NCBI Taxonomy" id="4232"/>
    <lineage>
        <taxon>Eukaryota</taxon>
        <taxon>Viridiplantae</taxon>
        <taxon>Streptophyta</taxon>
        <taxon>Embryophyta</taxon>
        <taxon>Tracheophyta</taxon>
        <taxon>Spermatophyta</taxon>
        <taxon>Magnoliopsida</taxon>
        <taxon>eudicotyledons</taxon>
        <taxon>Gunneridae</taxon>
        <taxon>Pentapetalae</taxon>
        <taxon>asterids</taxon>
        <taxon>campanulids</taxon>
        <taxon>Asterales</taxon>
        <taxon>Asteraceae</taxon>
        <taxon>Asteroideae</taxon>
        <taxon>Heliantheae alliance</taxon>
        <taxon>Heliantheae</taxon>
        <taxon>Helianthus</taxon>
    </lineage>
</organism>
<comment type="caution">
    <text evidence="5">The sequence shown here is derived from an EMBL/GenBank/DDBJ whole genome shotgun (WGS) entry which is preliminary data.</text>
</comment>
<dbReference type="PANTHER" id="PTHR43272">
    <property type="entry name" value="LONG-CHAIN-FATTY-ACID--COA LIGASE"/>
    <property type="match status" value="1"/>
</dbReference>
<dbReference type="AlphaFoldDB" id="A0A9K3JU61"/>
<dbReference type="SUPFAM" id="SSF56801">
    <property type="entry name" value="Acetyl-CoA synthetase-like"/>
    <property type="match status" value="2"/>
</dbReference>